<accession>A0A380LNJ3</accession>
<protein>
    <submittedName>
        <fullName evidence="2">Peptidoglycan linked protein (LPXTG motif)</fullName>
    </submittedName>
</protein>
<sequence>MEKEQEHRKGYLFGGWYIDEECTKRLNPGGILPTTMTLYDKWIPIWYKIHYDLDGGMNSRLNPQFLNIESGVLRLYPAKKSGMVFDYWSLNGQKIHVIPEGQSEEITLKAHYRSRSKVSFESNGGGNIEPKLVDSNGYLKPFRHPLKLGHEFCGWYYDSKFKNPFSFDQVIKESCTLYAKWEVAIYHIRYNANGGISSRKNPHVYTYFNSDIELLPAYKKGYVFDGWFDQRGNPLKKIYAHSIGDKFLIAHFHKENQEVGTG</sequence>
<evidence type="ECO:0000313" key="2">
    <source>
        <dbReference type="EMBL" id="SUO03426.1"/>
    </source>
</evidence>
<dbReference type="GeneID" id="77461282"/>
<dbReference type="RefSeq" id="WP_022789801.1">
    <property type="nucleotide sequence ID" value="NZ_UHFX01000003.1"/>
</dbReference>
<reference evidence="2 3" key="1">
    <citation type="submission" date="2018-06" db="EMBL/GenBank/DDBJ databases">
        <authorList>
            <consortium name="Pathogen Informatics"/>
            <person name="Doyle S."/>
        </authorList>
    </citation>
    <scope>NUCLEOTIDE SEQUENCE [LARGE SCALE GENOMIC DNA]</scope>
    <source>
        <strain evidence="2 3">NCTC11087</strain>
    </source>
</reference>
<dbReference type="Proteomes" id="UP000255523">
    <property type="component" value="Unassembled WGS sequence"/>
</dbReference>
<dbReference type="EMBL" id="UHFX01000003">
    <property type="protein sequence ID" value="SUO03426.1"/>
    <property type="molecule type" value="Genomic_DNA"/>
</dbReference>
<dbReference type="InterPro" id="IPR013378">
    <property type="entry name" value="InlB-like_B-rpt"/>
</dbReference>
<evidence type="ECO:0000256" key="1">
    <source>
        <dbReference type="ARBA" id="ARBA00004196"/>
    </source>
</evidence>
<name>A0A380LNJ3_9FIRM</name>
<dbReference type="AlphaFoldDB" id="A0A380LNJ3"/>
<dbReference type="InterPro" id="IPR042229">
    <property type="entry name" value="Listeria/Bacterioides_rpt_sf"/>
</dbReference>
<dbReference type="Pfam" id="PF09479">
    <property type="entry name" value="Flg_new"/>
    <property type="match status" value="3"/>
</dbReference>
<comment type="subcellular location">
    <subcellularLocation>
        <location evidence="1">Cell envelope</location>
    </subcellularLocation>
</comment>
<evidence type="ECO:0000313" key="3">
    <source>
        <dbReference type="Proteomes" id="UP000255523"/>
    </source>
</evidence>
<organism evidence="2 3">
    <name type="scientific">Faecalicoccus pleomorphus</name>
    <dbReference type="NCBI Taxonomy" id="1323"/>
    <lineage>
        <taxon>Bacteria</taxon>
        <taxon>Bacillati</taxon>
        <taxon>Bacillota</taxon>
        <taxon>Erysipelotrichia</taxon>
        <taxon>Erysipelotrichales</taxon>
        <taxon>Erysipelotrichaceae</taxon>
        <taxon>Faecalicoccus</taxon>
    </lineage>
</organism>
<gene>
    <name evidence="2" type="primary">inlA_2</name>
    <name evidence="2" type="ORF">NCTC11087_00288</name>
</gene>
<dbReference type="NCBIfam" id="TIGR02543">
    <property type="entry name" value="List_Bact_rpt"/>
    <property type="match status" value="1"/>
</dbReference>
<proteinExistence type="predicted"/>
<dbReference type="Gene3D" id="2.60.40.4270">
    <property type="entry name" value="Listeria-Bacteroides repeat domain"/>
    <property type="match status" value="2"/>
</dbReference>
<keyword evidence="3" id="KW-1185">Reference proteome</keyword>
<dbReference type="OrthoDB" id="1655984at2"/>
<dbReference type="GO" id="GO:0030313">
    <property type="term" value="C:cell envelope"/>
    <property type="evidence" value="ECO:0007669"/>
    <property type="project" value="UniProtKB-SubCell"/>
</dbReference>